<keyword evidence="1" id="KW-0489">Methyltransferase</keyword>
<dbReference type="InterPro" id="IPR029063">
    <property type="entry name" value="SAM-dependent_MTases_sf"/>
</dbReference>
<evidence type="ECO:0000313" key="1">
    <source>
        <dbReference type="EMBL" id="MFC7448779.1"/>
    </source>
</evidence>
<dbReference type="GO" id="GO:0032259">
    <property type="term" value="P:methylation"/>
    <property type="evidence" value="ECO:0007669"/>
    <property type="project" value="UniProtKB-KW"/>
</dbReference>
<comment type="caution">
    <text evidence="1">The sequence shown here is derived from an EMBL/GenBank/DDBJ whole genome shotgun (WGS) entry which is preliminary data.</text>
</comment>
<organism evidence="1 2">
    <name type="scientific">Rhodococcus daqingensis</name>
    <dbReference type="NCBI Taxonomy" id="2479363"/>
    <lineage>
        <taxon>Bacteria</taxon>
        <taxon>Bacillati</taxon>
        <taxon>Actinomycetota</taxon>
        <taxon>Actinomycetes</taxon>
        <taxon>Mycobacteriales</taxon>
        <taxon>Nocardiaceae</taxon>
        <taxon>Rhodococcus</taxon>
    </lineage>
</organism>
<gene>
    <name evidence="1" type="ORF">ACFQS9_12850</name>
</gene>
<dbReference type="GO" id="GO:0008168">
    <property type="term" value="F:methyltransferase activity"/>
    <property type="evidence" value="ECO:0007669"/>
    <property type="project" value="UniProtKB-KW"/>
</dbReference>
<reference evidence="2" key="1">
    <citation type="journal article" date="2019" name="Int. J. Syst. Evol. Microbiol.">
        <title>The Global Catalogue of Microorganisms (GCM) 10K type strain sequencing project: providing services to taxonomists for standard genome sequencing and annotation.</title>
        <authorList>
            <consortium name="The Broad Institute Genomics Platform"/>
            <consortium name="The Broad Institute Genome Sequencing Center for Infectious Disease"/>
            <person name="Wu L."/>
            <person name="Ma J."/>
        </authorList>
    </citation>
    <scope>NUCLEOTIDE SEQUENCE [LARGE SCALE GENOMIC DNA]</scope>
    <source>
        <strain evidence="2">ICMP 19430</strain>
    </source>
</reference>
<keyword evidence="1" id="KW-0808">Transferase</keyword>
<evidence type="ECO:0000313" key="2">
    <source>
        <dbReference type="Proteomes" id="UP001596484"/>
    </source>
</evidence>
<dbReference type="SUPFAM" id="SSF53335">
    <property type="entry name" value="S-adenosyl-L-methionine-dependent methyltransferases"/>
    <property type="match status" value="1"/>
</dbReference>
<protein>
    <submittedName>
        <fullName evidence="1">Methyltransferase type 11</fullName>
    </submittedName>
</protein>
<accession>A0ABW2RY76</accession>
<sequence>MSETTSFGRWQPSGSRLRRLLVDSPASLGARARARRWQVFRETFPEIENLRVLDLGGTVESWRRAPVRPRHVTVLNLFEPGEAQDDWITPVVGDACAAGEALAGADLDAHFDLVFSNSLIEHVGGHARRADLARQIHQLAPRHWVQTPYRYFPVEPHWLFPGMQFMPAAARVAIARHWPLVHTRPESYDDAVDAVLWTELVGITEMRDYFPTSAIVRERVLGVPKSLIAVL</sequence>
<dbReference type="EMBL" id="JBHTCS010000014">
    <property type="protein sequence ID" value="MFC7448779.1"/>
    <property type="molecule type" value="Genomic_DNA"/>
</dbReference>
<proteinExistence type="predicted"/>
<keyword evidence="2" id="KW-1185">Reference proteome</keyword>
<dbReference type="RefSeq" id="WP_378405182.1">
    <property type="nucleotide sequence ID" value="NZ_JBHTCS010000014.1"/>
</dbReference>
<dbReference type="Proteomes" id="UP001596484">
    <property type="component" value="Unassembled WGS sequence"/>
</dbReference>
<name>A0ABW2RY76_9NOCA</name>